<proteinExistence type="predicted"/>
<gene>
    <name evidence="1" type="ORF">C8A00DRAFT_43796</name>
</gene>
<sequence>MPRRTGPIDNLTSQEIDQALRLLDEAIGRSELLMSVAPLRFITYGGMLAVAVFHTRQSTEDIDVLLDPSVYEAEEYRDELEDVVRGIAEEGNYKSDWFNDELKLFIGRGMRQQLFFDSFEQHIIAFEGANMVIYAGSLDFGLERKLRRLQERRGDLRGTKDASDAVAIVHQMKGESAHPLGAEYVRSLDRNGFKIPIGQRAIEAVSQDYIVTYQSQGIAEMSWDEKHGQHKYLDLAGKWVWNE</sequence>
<organism evidence="1 2">
    <name type="scientific">Chaetomidium leptoderma</name>
    <dbReference type="NCBI Taxonomy" id="669021"/>
    <lineage>
        <taxon>Eukaryota</taxon>
        <taxon>Fungi</taxon>
        <taxon>Dikarya</taxon>
        <taxon>Ascomycota</taxon>
        <taxon>Pezizomycotina</taxon>
        <taxon>Sordariomycetes</taxon>
        <taxon>Sordariomycetidae</taxon>
        <taxon>Sordariales</taxon>
        <taxon>Chaetomiaceae</taxon>
        <taxon>Chaetomidium</taxon>
    </lineage>
</organism>
<reference evidence="1" key="1">
    <citation type="journal article" date="2023" name="Mol. Phylogenet. Evol.">
        <title>Genome-scale phylogeny and comparative genomics of the fungal order Sordariales.</title>
        <authorList>
            <person name="Hensen N."/>
            <person name="Bonometti L."/>
            <person name="Westerberg I."/>
            <person name="Brannstrom I.O."/>
            <person name="Guillou S."/>
            <person name="Cros-Aarteil S."/>
            <person name="Calhoun S."/>
            <person name="Haridas S."/>
            <person name="Kuo A."/>
            <person name="Mondo S."/>
            <person name="Pangilinan J."/>
            <person name="Riley R."/>
            <person name="LaButti K."/>
            <person name="Andreopoulos B."/>
            <person name="Lipzen A."/>
            <person name="Chen C."/>
            <person name="Yan M."/>
            <person name="Daum C."/>
            <person name="Ng V."/>
            <person name="Clum A."/>
            <person name="Steindorff A."/>
            <person name="Ohm R.A."/>
            <person name="Martin F."/>
            <person name="Silar P."/>
            <person name="Natvig D.O."/>
            <person name="Lalanne C."/>
            <person name="Gautier V."/>
            <person name="Ament-Velasquez S.L."/>
            <person name="Kruys A."/>
            <person name="Hutchinson M.I."/>
            <person name="Powell A.J."/>
            <person name="Barry K."/>
            <person name="Miller A.N."/>
            <person name="Grigoriev I.V."/>
            <person name="Debuchy R."/>
            <person name="Gladieux P."/>
            <person name="Hiltunen Thoren M."/>
            <person name="Johannesson H."/>
        </authorList>
    </citation>
    <scope>NUCLEOTIDE SEQUENCE</scope>
    <source>
        <strain evidence="1">CBS 538.74</strain>
    </source>
</reference>
<comment type="caution">
    <text evidence="1">The sequence shown here is derived from an EMBL/GenBank/DDBJ whole genome shotgun (WGS) entry which is preliminary data.</text>
</comment>
<evidence type="ECO:0000313" key="2">
    <source>
        <dbReference type="Proteomes" id="UP001302745"/>
    </source>
</evidence>
<accession>A0AAN6ZWA0</accession>
<keyword evidence="2" id="KW-1185">Reference proteome</keyword>
<dbReference type="Proteomes" id="UP001302745">
    <property type="component" value="Unassembled WGS sequence"/>
</dbReference>
<dbReference type="AlphaFoldDB" id="A0AAN6ZWA0"/>
<protein>
    <submittedName>
        <fullName evidence="1">Uncharacterized protein</fullName>
    </submittedName>
</protein>
<name>A0AAN6ZWA0_9PEZI</name>
<reference evidence="1" key="2">
    <citation type="submission" date="2023-05" db="EMBL/GenBank/DDBJ databases">
        <authorList>
            <consortium name="Lawrence Berkeley National Laboratory"/>
            <person name="Steindorff A."/>
            <person name="Hensen N."/>
            <person name="Bonometti L."/>
            <person name="Westerberg I."/>
            <person name="Brannstrom I.O."/>
            <person name="Guillou S."/>
            <person name="Cros-Aarteil S."/>
            <person name="Calhoun S."/>
            <person name="Haridas S."/>
            <person name="Kuo A."/>
            <person name="Mondo S."/>
            <person name="Pangilinan J."/>
            <person name="Riley R."/>
            <person name="Labutti K."/>
            <person name="Andreopoulos B."/>
            <person name="Lipzen A."/>
            <person name="Chen C."/>
            <person name="Yanf M."/>
            <person name="Daum C."/>
            <person name="Ng V."/>
            <person name="Clum A."/>
            <person name="Ohm R."/>
            <person name="Martin F."/>
            <person name="Silar P."/>
            <person name="Natvig D."/>
            <person name="Lalanne C."/>
            <person name="Gautier V."/>
            <person name="Ament-Velasquez S.L."/>
            <person name="Kruys A."/>
            <person name="Hutchinson M.I."/>
            <person name="Powell A.J."/>
            <person name="Barry K."/>
            <person name="Miller A.N."/>
            <person name="Grigoriev I.V."/>
            <person name="Debuchy R."/>
            <person name="Gladieux P."/>
            <person name="Thoren M.H."/>
            <person name="Johannesson H."/>
        </authorList>
    </citation>
    <scope>NUCLEOTIDE SEQUENCE</scope>
    <source>
        <strain evidence="1">CBS 538.74</strain>
    </source>
</reference>
<dbReference type="EMBL" id="MU856946">
    <property type="protein sequence ID" value="KAK4153232.1"/>
    <property type="molecule type" value="Genomic_DNA"/>
</dbReference>
<evidence type="ECO:0000313" key="1">
    <source>
        <dbReference type="EMBL" id="KAK4153232.1"/>
    </source>
</evidence>